<organism evidence="1 2">
    <name type="scientific">Hyalomma asiaticum</name>
    <name type="common">Tick</name>
    <dbReference type="NCBI Taxonomy" id="266040"/>
    <lineage>
        <taxon>Eukaryota</taxon>
        <taxon>Metazoa</taxon>
        <taxon>Ecdysozoa</taxon>
        <taxon>Arthropoda</taxon>
        <taxon>Chelicerata</taxon>
        <taxon>Arachnida</taxon>
        <taxon>Acari</taxon>
        <taxon>Parasitiformes</taxon>
        <taxon>Ixodida</taxon>
        <taxon>Ixodoidea</taxon>
        <taxon>Ixodidae</taxon>
        <taxon>Hyalomminae</taxon>
        <taxon>Hyalomma</taxon>
    </lineage>
</organism>
<comment type="caution">
    <text evidence="1">The sequence shown here is derived from an EMBL/GenBank/DDBJ whole genome shotgun (WGS) entry which is preliminary data.</text>
</comment>
<keyword evidence="2" id="KW-1185">Reference proteome</keyword>
<protein>
    <submittedName>
        <fullName evidence="1">Uncharacterized protein</fullName>
    </submittedName>
</protein>
<dbReference type="Proteomes" id="UP000821845">
    <property type="component" value="Chromosome 4"/>
</dbReference>
<accession>A0ACB7SFH8</accession>
<evidence type="ECO:0000313" key="2">
    <source>
        <dbReference type="Proteomes" id="UP000821845"/>
    </source>
</evidence>
<reference evidence="1" key="1">
    <citation type="submission" date="2020-05" db="EMBL/GenBank/DDBJ databases">
        <title>Large-scale comparative analyses of tick genomes elucidate their genetic diversity and vector capacities.</title>
        <authorList>
            <person name="Jia N."/>
            <person name="Wang J."/>
            <person name="Shi W."/>
            <person name="Du L."/>
            <person name="Sun Y."/>
            <person name="Zhan W."/>
            <person name="Jiang J."/>
            <person name="Wang Q."/>
            <person name="Zhang B."/>
            <person name="Ji P."/>
            <person name="Sakyi L.B."/>
            <person name="Cui X."/>
            <person name="Yuan T."/>
            <person name="Jiang B."/>
            <person name="Yang W."/>
            <person name="Lam T.T.-Y."/>
            <person name="Chang Q."/>
            <person name="Ding S."/>
            <person name="Wang X."/>
            <person name="Zhu J."/>
            <person name="Ruan X."/>
            <person name="Zhao L."/>
            <person name="Wei J."/>
            <person name="Que T."/>
            <person name="Du C."/>
            <person name="Cheng J."/>
            <person name="Dai P."/>
            <person name="Han X."/>
            <person name="Huang E."/>
            <person name="Gao Y."/>
            <person name="Liu J."/>
            <person name="Shao H."/>
            <person name="Ye R."/>
            <person name="Li L."/>
            <person name="Wei W."/>
            <person name="Wang X."/>
            <person name="Wang C."/>
            <person name="Yang T."/>
            <person name="Huo Q."/>
            <person name="Li W."/>
            <person name="Guo W."/>
            <person name="Chen H."/>
            <person name="Zhou L."/>
            <person name="Ni X."/>
            <person name="Tian J."/>
            <person name="Zhou Y."/>
            <person name="Sheng Y."/>
            <person name="Liu T."/>
            <person name="Pan Y."/>
            <person name="Xia L."/>
            <person name="Li J."/>
            <person name="Zhao F."/>
            <person name="Cao W."/>
        </authorList>
    </citation>
    <scope>NUCLEOTIDE SEQUENCE</scope>
    <source>
        <strain evidence="1">Hyas-2018</strain>
    </source>
</reference>
<gene>
    <name evidence="1" type="ORF">HPB50_008238</name>
</gene>
<evidence type="ECO:0000313" key="1">
    <source>
        <dbReference type="EMBL" id="KAH6932654.1"/>
    </source>
</evidence>
<name>A0ACB7SFH8_HYAAI</name>
<sequence length="129" mass="14267">MSSCASRPPDHEEVQFFVSESLVSPSCKNARRSERRRHGSKLDMAGSASAPLLSTPDANRAELGEDDEIQAMEGTEWHVVQSKSAKKKQAMERGIRNAPPSSHDCVQVEESDRGFAYAGATFYTSEDYR</sequence>
<dbReference type="EMBL" id="CM023484">
    <property type="protein sequence ID" value="KAH6932654.1"/>
    <property type="molecule type" value="Genomic_DNA"/>
</dbReference>
<proteinExistence type="predicted"/>